<feature type="transmembrane region" description="Helical" evidence="8">
    <location>
        <begin position="419"/>
        <end position="439"/>
    </location>
</feature>
<keyword evidence="7 8" id="KW-0472">Membrane</keyword>
<feature type="transmembrane region" description="Helical" evidence="8">
    <location>
        <begin position="445"/>
        <end position="464"/>
    </location>
</feature>
<evidence type="ECO:0000256" key="1">
    <source>
        <dbReference type="ARBA" id="ARBA00004651"/>
    </source>
</evidence>
<sequence length="939" mass="102190">MQSAKAHTDLAKYRVLSPKCGLRVSPLQLGAMSIGDAWADQLGSTTKEKCFELLDAFYEAGGNMIDTSNNYQDEQSEKWIGEWMAARKNRDSMVIATKYTTDYRTHEVGKNKAPNAVGSHKRNMFLSLRDSLAKLQTDWVDILYVHWWDWTTSIEEIMDGLDILVKQGKVLYLGISDTPAWVVAAANTYATAHGKTPFVIYQGRWNVMRRDLEREVLPMARQFGLAIAPWDVLGGGKFKTKEQIEQRQREDGGTLRRMFGGPGTISPDEEAYSAALEKVAGEVGAPSLQAVALAYVLAKAPYVFPIVGGRKVSHLQDNIKALSIRLSPEQIKYLEGVRPFDLGFPTNFLGTDVGQNFFISSAADLEEGTGPPVGKGIEQTTSDLEVDGVSVVNPAAPQVPVSRSPSWLDKTRRFARSPIGLYLVIGIPMTAWWCVGMALQKDKDFPLIHTLVWLGVMWRLAAWIRPLRAFVSTLADRVSSKLVRPGRHILSRRWCLALGVLVTLCVLATGTFVPKDNDRGTRGQRALSGLGLFVILGGLTLTSKNFKMINWQAVVVGTLAQCCLGLFVLKSSVGYDIFKFIVDMAIKLLGSSSEGVIFLTDAEVAKLPWFLIGVAPPIIFFVAFVQLLSHWGVTQWLVKKFAAIFFSTMRVSGAEAVVAAASPFLGQGESVLLIRPYLPLLTAAEVHQVMASGFSTVAGSVFYAYVSMGIDGTAILSSCIMSIPASLVVSKLRYPETDEPLTAGKLEIPEEAVEDKAHNALDAFSKGAWLGLRIAGMILAGLLCMLSLLALLNSLLGWWGEYINIKDPLLSVQLIMGYVFFPVAALLGLQKDEIQPIAQLIGTKVVANEFVAYNLMMQDPAFSGLTERSKLIGTYALCGFGNLGALGIQIGILTQLAPSSSKRVTEVAVSALVAGIMATLTIQGNSDPVIQIPAAPTIP</sequence>
<dbReference type="Pfam" id="PF00248">
    <property type="entry name" value="Aldo_ket_red"/>
    <property type="match status" value="1"/>
</dbReference>
<evidence type="ECO:0000259" key="12">
    <source>
        <dbReference type="Pfam" id="PF07670"/>
    </source>
</evidence>
<reference evidence="13 14" key="1">
    <citation type="submission" date="2019-06" db="EMBL/GenBank/DDBJ databases">
        <title>Draft genome sequence of the filamentous fungus Phialemoniopsis curvata isolated from diesel fuel.</title>
        <authorList>
            <person name="Varaljay V.A."/>
            <person name="Lyon W.J."/>
            <person name="Crouch A.L."/>
            <person name="Drake C.E."/>
            <person name="Hollomon J.M."/>
            <person name="Nadeau L.J."/>
            <person name="Nunn H.S."/>
            <person name="Stevenson B.S."/>
            <person name="Bojanowski C.L."/>
            <person name="Crookes-Goodson W.J."/>
        </authorList>
    </citation>
    <scope>NUCLEOTIDE SEQUENCE [LARGE SCALE GENOMIC DNA]</scope>
    <source>
        <strain evidence="13 14">D216</strain>
    </source>
</reference>
<comment type="caution">
    <text evidence="13">The sequence shown here is derived from an EMBL/GenBank/DDBJ whole genome shotgun (WGS) entry which is preliminary data.</text>
</comment>
<organism evidence="13 14">
    <name type="scientific">Thyridium curvatum</name>
    <dbReference type="NCBI Taxonomy" id="1093900"/>
    <lineage>
        <taxon>Eukaryota</taxon>
        <taxon>Fungi</taxon>
        <taxon>Dikarya</taxon>
        <taxon>Ascomycota</taxon>
        <taxon>Pezizomycotina</taxon>
        <taxon>Sordariomycetes</taxon>
        <taxon>Sordariomycetidae</taxon>
        <taxon>Thyridiales</taxon>
        <taxon>Thyridiaceae</taxon>
        <taxon>Thyridium</taxon>
    </lineage>
</organism>
<dbReference type="PANTHER" id="PTHR10590:SF4">
    <property type="entry name" value="SOLUTE CARRIER FAMILY 28 MEMBER 3"/>
    <property type="match status" value="1"/>
</dbReference>
<dbReference type="SUPFAM" id="SSF51430">
    <property type="entry name" value="NAD(P)-linked oxidoreductase"/>
    <property type="match status" value="1"/>
</dbReference>
<dbReference type="InterPro" id="IPR023210">
    <property type="entry name" value="NADP_OxRdtase_dom"/>
</dbReference>
<dbReference type="Pfam" id="PF07662">
    <property type="entry name" value="Nucleos_tra2_C"/>
    <property type="match status" value="1"/>
</dbReference>
<evidence type="ECO:0008006" key="15">
    <source>
        <dbReference type="Google" id="ProtNLM"/>
    </source>
</evidence>
<dbReference type="GeneID" id="41967575"/>
<evidence type="ECO:0000259" key="9">
    <source>
        <dbReference type="Pfam" id="PF00248"/>
    </source>
</evidence>
<accession>A0A507BAZ7</accession>
<evidence type="ECO:0000259" key="10">
    <source>
        <dbReference type="Pfam" id="PF01773"/>
    </source>
</evidence>
<dbReference type="InterPro" id="IPR011642">
    <property type="entry name" value="Gate_dom"/>
</dbReference>
<dbReference type="GO" id="GO:0016491">
    <property type="term" value="F:oxidoreductase activity"/>
    <property type="evidence" value="ECO:0007669"/>
    <property type="project" value="UniProtKB-KW"/>
</dbReference>
<dbReference type="STRING" id="1093900.A0A507BAZ7"/>
<evidence type="ECO:0000256" key="6">
    <source>
        <dbReference type="ARBA" id="ARBA00023002"/>
    </source>
</evidence>
<evidence type="ECO:0000259" key="11">
    <source>
        <dbReference type="Pfam" id="PF07662"/>
    </source>
</evidence>
<dbReference type="GO" id="GO:0005886">
    <property type="term" value="C:plasma membrane"/>
    <property type="evidence" value="ECO:0007669"/>
    <property type="project" value="UniProtKB-SubCell"/>
</dbReference>
<name>A0A507BAZ7_9PEZI</name>
<dbReference type="InterPro" id="IPR002668">
    <property type="entry name" value="CNT_N_dom"/>
</dbReference>
<dbReference type="Proteomes" id="UP000319257">
    <property type="component" value="Unassembled WGS sequence"/>
</dbReference>
<evidence type="ECO:0000256" key="2">
    <source>
        <dbReference type="ARBA" id="ARBA00009033"/>
    </source>
</evidence>
<feature type="transmembrane region" description="Helical" evidence="8">
    <location>
        <begin position="494"/>
        <end position="513"/>
    </location>
</feature>
<keyword evidence="14" id="KW-1185">Reference proteome</keyword>
<dbReference type="Pfam" id="PF01773">
    <property type="entry name" value="Nucleos_tra2_N"/>
    <property type="match status" value="1"/>
</dbReference>
<feature type="transmembrane region" description="Helical" evidence="8">
    <location>
        <begin position="525"/>
        <end position="542"/>
    </location>
</feature>
<feature type="transmembrane region" description="Helical" evidence="8">
    <location>
        <begin position="609"/>
        <end position="629"/>
    </location>
</feature>
<dbReference type="InParanoid" id="A0A507BAZ7"/>
<evidence type="ECO:0000256" key="3">
    <source>
        <dbReference type="ARBA" id="ARBA00022475"/>
    </source>
</evidence>
<dbReference type="OrthoDB" id="6075923at2759"/>
<dbReference type="GO" id="GO:0015293">
    <property type="term" value="F:symporter activity"/>
    <property type="evidence" value="ECO:0007669"/>
    <property type="project" value="TreeGrafter"/>
</dbReference>
<keyword evidence="6" id="KW-0560">Oxidoreductase</keyword>
<feature type="domain" description="Nucleoside transporter/FeoB GTPase Gate" evidence="12">
    <location>
        <begin position="612"/>
        <end position="709"/>
    </location>
</feature>
<dbReference type="Gene3D" id="3.20.20.100">
    <property type="entry name" value="NADP-dependent oxidoreductase domain"/>
    <property type="match status" value="1"/>
</dbReference>
<evidence type="ECO:0000256" key="8">
    <source>
        <dbReference type="SAM" id="Phobius"/>
    </source>
</evidence>
<feature type="transmembrane region" description="Helical" evidence="8">
    <location>
        <begin position="810"/>
        <end position="829"/>
    </location>
</feature>
<evidence type="ECO:0000256" key="5">
    <source>
        <dbReference type="ARBA" id="ARBA00022989"/>
    </source>
</evidence>
<dbReference type="PANTHER" id="PTHR10590">
    <property type="entry name" value="SODIUM/NUCLEOSIDE COTRANSPORTER"/>
    <property type="match status" value="1"/>
</dbReference>
<evidence type="ECO:0000313" key="13">
    <source>
        <dbReference type="EMBL" id="TPX15794.1"/>
    </source>
</evidence>
<feature type="domain" description="Concentrative nucleoside transporter C-terminal" evidence="11">
    <location>
        <begin position="715"/>
        <end position="921"/>
    </location>
</feature>
<dbReference type="Pfam" id="PF07670">
    <property type="entry name" value="Gate"/>
    <property type="match status" value="1"/>
</dbReference>
<dbReference type="InterPro" id="IPR008276">
    <property type="entry name" value="C_nuclsd_transpt"/>
</dbReference>
<dbReference type="EMBL" id="SKBQ01000001">
    <property type="protein sequence ID" value="TPX15794.1"/>
    <property type="molecule type" value="Genomic_DNA"/>
</dbReference>
<dbReference type="InterPro" id="IPR036812">
    <property type="entry name" value="NAD(P)_OxRdtase_dom_sf"/>
</dbReference>
<protein>
    <recommendedName>
        <fullName evidence="15">NADP-dependent oxidoreductase domain-containing protein</fullName>
    </recommendedName>
</protein>
<feature type="domain" description="Concentrative nucleoside transporter N-terminal" evidence="10">
    <location>
        <begin position="530"/>
        <end position="600"/>
    </location>
</feature>
<dbReference type="GO" id="GO:0005337">
    <property type="term" value="F:nucleoside transmembrane transporter activity"/>
    <property type="evidence" value="ECO:0007669"/>
    <property type="project" value="InterPro"/>
</dbReference>
<keyword evidence="5 8" id="KW-1133">Transmembrane helix</keyword>
<proteinExistence type="inferred from homology"/>
<keyword evidence="3" id="KW-1003">Cell membrane</keyword>
<comment type="similarity">
    <text evidence="2">Belongs to the concentrative nucleoside transporter (CNT) (TC 2.A.41) family.</text>
</comment>
<dbReference type="InterPro" id="IPR011657">
    <property type="entry name" value="CNT_C_dom"/>
</dbReference>
<evidence type="ECO:0000256" key="7">
    <source>
        <dbReference type="ARBA" id="ARBA00023136"/>
    </source>
</evidence>
<gene>
    <name evidence="13" type="ORF">E0L32_000128</name>
</gene>
<evidence type="ECO:0000256" key="4">
    <source>
        <dbReference type="ARBA" id="ARBA00022692"/>
    </source>
</evidence>
<evidence type="ECO:0000313" key="14">
    <source>
        <dbReference type="Proteomes" id="UP000319257"/>
    </source>
</evidence>
<keyword evidence="4 8" id="KW-0812">Transmembrane</keyword>
<feature type="transmembrane region" description="Helical" evidence="8">
    <location>
        <begin position="549"/>
        <end position="569"/>
    </location>
</feature>
<feature type="domain" description="NADP-dependent oxidoreductase" evidence="9">
    <location>
        <begin position="26"/>
        <end position="337"/>
    </location>
</feature>
<dbReference type="AlphaFoldDB" id="A0A507BAZ7"/>
<feature type="transmembrane region" description="Helical" evidence="8">
    <location>
        <begin position="774"/>
        <end position="798"/>
    </location>
</feature>
<dbReference type="RefSeq" id="XP_030997505.1">
    <property type="nucleotide sequence ID" value="XM_031135333.1"/>
</dbReference>
<comment type="subcellular location">
    <subcellularLocation>
        <location evidence="1">Cell membrane</location>
        <topology evidence="1">Multi-pass membrane protein</topology>
    </subcellularLocation>
</comment>